<evidence type="ECO:0000256" key="3">
    <source>
        <dbReference type="ARBA" id="ARBA00023052"/>
    </source>
</evidence>
<dbReference type="InterPro" id="IPR005475">
    <property type="entry name" value="Transketolase-like_Pyr-bd"/>
</dbReference>
<dbReference type="Proteomes" id="UP001500449">
    <property type="component" value="Unassembled WGS sequence"/>
</dbReference>
<keyword evidence="3" id="KW-0786">Thiamine pyrophosphate</keyword>
<keyword evidence="6" id="KW-1185">Reference proteome</keyword>
<feature type="domain" description="Transketolase-like pyrimidine-binding" evidence="4">
    <location>
        <begin position="11"/>
        <end position="186"/>
    </location>
</feature>
<dbReference type="SMART" id="SM00861">
    <property type="entry name" value="Transket_pyr"/>
    <property type="match status" value="1"/>
</dbReference>
<evidence type="ECO:0000256" key="1">
    <source>
        <dbReference type="ARBA" id="ARBA00001964"/>
    </source>
</evidence>
<dbReference type="Gene3D" id="3.40.50.920">
    <property type="match status" value="1"/>
</dbReference>
<dbReference type="InterPro" id="IPR029061">
    <property type="entry name" value="THDP-binding"/>
</dbReference>
<dbReference type="Pfam" id="PF02779">
    <property type="entry name" value="Transket_pyr"/>
    <property type="match status" value="1"/>
</dbReference>
<evidence type="ECO:0000313" key="5">
    <source>
        <dbReference type="EMBL" id="GAA1850240.1"/>
    </source>
</evidence>
<evidence type="ECO:0000313" key="6">
    <source>
        <dbReference type="Proteomes" id="UP001500449"/>
    </source>
</evidence>
<keyword evidence="2" id="KW-0560">Oxidoreductase</keyword>
<dbReference type="EMBL" id="BAAAQK010000009">
    <property type="protein sequence ID" value="GAA1850240.1"/>
    <property type="molecule type" value="Genomic_DNA"/>
</dbReference>
<sequence>MSSVATETRVLTGREAFRAGIREEMLRDERVLVLGETVRSGGAAGVVAGLFDEFGPRRVIECPVSENGIFGAALGLALAGFRPVVEIYSADFLLAVANEVMNDMAKWQVQHGRPDEPLPIVIRGCMAATEGLGPEHSQSMEPFFLHAPGLELLTPSTPATAYAAMRAALAATVPTLVFEHRKVYELSGPVEGGVIGERVTSGADVTVVAWGWMRHEAAHAAERLAADGVGVDLLDPVRIRPLDLDPVIASVQRTGALIVVEEAFVTGNVGAEILARVAEALPGHPLRLRRIAMPDVIHPYDARLERAILPTADHVVAGIRTLLGD</sequence>
<reference evidence="5 6" key="1">
    <citation type="journal article" date="2019" name="Int. J. Syst. Evol. Microbiol.">
        <title>The Global Catalogue of Microorganisms (GCM) 10K type strain sequencing project: providing services to taxonomists for standard genome sequencing and annotation.</title>
        <authorList>
            <consortium name="The Broad Institute Genomics Platform"/>
            <consortium name="The Broad Institute Genome Sequencing Center for Infectious Disease"/>
            <person name="Wu L."/>
            <person name="Ma J."/>
        </authorList>
    </citation>
    <scope>NUCLEOTIDE SEQUENCE [LARGE SCALE GENOMIC DNA]</scope>
    <source>
        <strain evidence="5 6">JCM 16009</strain>
    </source>
</reference>
<dbReference type="PANTHER" id="PTHR43257">
    <property type="entry name" value="PYRUVATE DEHYDROGENASE E1 COMPONENT BETA SUBUNIT"/>
    <property type="match status" value="1"/>
</dbReference>
<gene>
    <name evidence="5" type="ORF">GCM10009836_32550</name>
</gene>
<evidence type="ECO:0000259" key="4">
    <source>
        <dbReference type="SMART" id="SM00861"/>
    </source>
</evidence>
<dbReference type="SUPFAM" id="SSF52922">
    <property type="entry name" value="TK C-terminal domain-like"/>
    <property type="match status" value="1"/>
</dbReference>
<evidence type="ECO:0000256" key="2">
    <source>
        <dbReference type="ARBA" id="ARBA00023002"/>
    </source>
</evidence>
<dbReference type="InterPro" id="IPR033248">
    <property type="entry name" value="Transketolase_C"/>
</dbReference>
<dbReference type="RefSeq" id="WP_344417399.1">
    <property type="nucleotide sequence ID" value="NZ_BAAAQK010000009.1"/>
</dbReference>
<comment type="caution">
    <text evidence="5">The sequence shown here is derived from an EMBL/GenBank/DDBJ whole genome shotgun (WGS) entry which is preliminary data.</text>
</comment>
<dbReference type="Gene3D" id="3.40.50.970">
    <property type="match status" value="1"/>
</dbReference>
<dbReference type="Pfam" id="PF02780">
    <property type="entry name" value="Transketolase_C"/>
    <property type="match status" value="1"/>
</dbReference>
<accession>A0ABN2N3W3</accession>
<name>A0ABN2N3W3_9PSEU</name>
<protein>
    <recommendedName>
        <fullName evidence="4">Transketolase-like pyrimidine-binding domain-containing protein</fullName>
    </recommendedName>
</protein>
<dbReference type="PANTHER" id="PTHR43257:SF2">
    <property type="entry name" value="PYRUVATE DEHYDROGENASE E1 COMPONENT SUBUNIT BETA"/>
    <property type="match status" value="1"/>
</dbReference>
<dbReference type="SUPFAM" id="SSF52518">
    <property type="entry name" value="Thiamin diphosphate-binding fold (THDP-binding)"/>
    <property type="match status" value="1"/>
</dbReference>
<organism evidence="5 6">
    <name type="scientific">Pseudonocardia ailaonensis</name>
    <dbReference type="NCBI Taxonomy" id="367279"/>
    <lineage>
        <taxon>Bacteria</taxon>
        <taxon>Bacillati</taxon>
        <taxon>Actinomycetota</taxon>
        <taxon>Actinomycetes</taxon>
        <taxon>Pseudonocardiales</taxon>
        <taxon>Pseudonocardiaceae</taxon>
        <taxon>Pseudonocardia</taxon>
    </lineage>
</organism>
<comment type="cofactor">
    <cofactor evidence="1">
        <name>thiamine diphosphate</name>
        <dbReference type="ChEBI" id="CHEBI:58937"/>
    </cofactor>
</comment>
<proteinExistence type="predicted"/>
<dbReference type="InterPro" id="IPR009014">
    <property type="entry name" value="Transketo_C/PFOR_II"/>
</dbReference>